<dbReference type="RefSeq" id="WP_126075946.1">
    <property type="nucleotide sequence ID" value="NZ_CP051166.1"/>
</dbReference>
<reference evidence="1 2" key="1">
    <citation type="submission" date="2018-12" db="EMBL/GenBank/DDBJ databases">
        <authorList>
            <person name="Yang E."/>
        </authorList>
    </citation>
    <scope>NUCLEOTIDE SEQUENCE [LARGE SCALE GENOMIC DNA]</scope>
    <source>
        <strain evidence="1 2">SOD</strain>
    </source>
</reference>
<gene>
    <name evidence="1" type="ORF">EJB06_20880</name>
</gene>
<organism evidence="1 2">
    <name type="scientific">Massilia atriviolacea</name>
    <dbReference type="NCBI Taxonomy" id="2495579"/>
    <lineage>
        <taxon>Bacteria</taxon>
        <taxon>Pseudomonadati</taxon>
        <taxon>Pseudomonadota</taxon>
        <taxon>Betaproteobacteria</taxon>
        <taxon>Burkholderiales</taxon>
        <taxon>Oxalobacteraceae</taxon>
        <taxon>Telluria group</taxon>
        <taxon>Massilia</taxon>
    </lineage>
</organism>
<accession>A0A430HI17</accession>
<dbReference type="OrthoDB" id="9032021at2"/>
<evidence type="ECO:0000313" key="1">
    <source>
        <dbReference type="EMBL" id="RSZ57177.1"/>
    </source>
</evidence>
<sequence>MTTLAAPLSASQLDAYLDQTEAAIEQQLEAELDPELIRSGLKTSMDSQQFRADTLGGVRRLFRLWLRAGDPAAALRVIDGDGREAAAALPGAEQPDAQLNLAFWRLEPLSAQRDDAALHPALDAALAALTALPGALRYDKAWEYLDEQAVAAGAHAQSRRGVEARNALQRGAPERAPYRAWDDALMAVRLAQSFALEGRDAEAREAAVRAIDSLASAGAGQDVDHNDWLRIGHGVVRIVPEAIAGVLRQVRARIPEGTVFFARRDLDVRIARLEALTLHRQGALEAALALMPLARVMIMGDDDDRYSATMLDWLLEAGRHEEAARLAFESVFHEREGSAQHGVAAAQRALETGLAGHPYWELALAFGGIAEDTAFVRGDEAEAAYLQRHLALARAQAPGHAAADAVEAHYLIASAGDYRRALPLLETAARDLTLANADLLFKLWVARMRVHGVQAALEMPFLPANSGGSCYNLGVNLGYHLAEKLPEGADIPKAQVGALAARYYEMGLARFEAFVMNGAGSARDGHAHMYSMLCNNLAIRYRYDKSDNAGAIALHHKGIAASPFSEHYQGIMSSHRSDGNDSALVDSAEQLWHYSADHGYSRHDPTDYIDDVAAALHRLGRDTDIAIWLQRLDEWWSGVEQDERAEYQNAQIRALVSVLYYMAHTQPDDAMLRLEGVLPSVPGAASPYTSRMAGNALRSAGQFERAQTLYRDGLRHVKEGESWHETQRKALLEAIDECKRLQRAAQPWWKVW</sequence>
<proteinExistence type="predicted"/>
<evidence type="ECO:0000313" key="2">
    <source>
        <dbReference type="Proteomes" id="UP000278085"/>
    </source>
</evidence>
<dbReference type="Proteomes" id="UP000278085">
    <property type="component" value="Unassembled WGS sequence"/>
</dbReference>
<keyword evidence="2" id="KW-1185">Reference proteome</keyword>
<dbReference type="EMBL" id="RXLQ01000011">
    <property type="protein sequence ID" value="RSZ57177.1"/>
    <property type="molecule type" value="Genomic_DNA"/>
</dbReference>
<name>A0A430HI17_9BURK</name>
<dbReference type="AlphaFoldDB" id="A0A430HI17"/>
<protein>
    <submittedName>
        <fullName evidence="1">Uncharacterized protein</fullName>
    </submittedName>
</protein>
<comment type="caution">
    <text evidence="1">The sequence shown here is derived from an EMBL/GenBank/DDBJ whole genome shotgun (WGS) entry which is preliminary data.</text>
</comment>